<keyword evidence="2" id="KW-1185">Reference proteome</keyword>
<protein>
    <submittedName>
        <fullName evidence="1">Uncharacterized protein</fullName>
    </submittedName>
</protein>
<reference evidence="1" key="1">
    <citation type="submission" date="2020-04" db="EMBL/GenBank/DDBJ databases">
        <title>Hybrid Assembly of Korean Phytophthora infestans isolates.</title>
        <authorList>
            <person name="Prokchorchik M."/>
            <person name="Lee Y."/>
            <person name="Seo J."/>
            <person name="Cho J.-H."/>
            <person name="Park Y.-E."/>
            <person name="Jang D.-C."/>
            <person name="Im J.-S."/>
            <person name="Choi J.-G."/>
            <person name="Park H.-J."/>
            <person name="Lee G.-B."/>
            <person name="Lee Y.-G."/>
            <person name="Hong S.-Y."/>
            <person name="Cho K."/>
            <person name="Sohn K.H."/>
        </authorList>
    </citation>
    <scope>NUCLEOTIDE SEQUENCE</scope>
    <source>
        <strain evidence="1">KR_1_A1</strain>
    </source>
</reference>
<evidence type="ECO:0000313" key="2">
    <source>
        <dbReference type="Proteomes" id="UP000602510"/>
    </source>
</evidence>
<gene>
    <name evidence="1" type="ORF">GN244_ATG08567</name>
</gene>
<dbReference type="AlphaFoldDB" id="A0A833WEI0"/>
<dbReference type="EMBL" id="WSZM01000178">
    <property type="protein sequence ID" value="KAF4039273.1"/>
    <property type="molecule type" value="Genomic_DNA"/>
</dbReference>
<evidence type="ECO:0000313" key="1">
    <source>
        <dbReference type="EMBL" id="KAF4039273.1"/>
    </source>
</evidence>
<dbReference type="Proteomes" id="UP000602510">
    <property type="component" value="Unassembled WGS sequence"/>
</dbReference>
<name>A0A833WEI0_PHYIN</name>
<comment type="caution">
    <text evidence="1">The sequence shown here is derived from an EMBL/GenBank/DDBJ whole genome shotgun (WGS) entry which is preliminary data.</text>
</comment>
<organism evidence="1 2">
    <name type="scientific">Phytophthora infestans</name>
    <name type="common">Potato late blight agent</name>
    <name type="synonym">Botrytis infestans</name>
    <dbReference type="NCBI Taxonomy" id="4787"/>
    <lineage>
        <taxon>Eukaryota</taxon>
        <taxon>Sar</taxon>
        <taxon>Stramenopiles</taxon>
        <taxon>Oomycota</taxon>
        <taxon>Peronosporomycetes</taxon>
        <taxon>Peronosporales</taxon>
        <taxon>Peronosporaceae</taxon>
        <taxon>Phytophthora</taxon>
    </lineage>
</organism>
<proteinExistence type="predicted"/>
<sequence>MKDCQVIIIRLFTSRFESLKSSDLNWIAYLDPRVASEMNHLAPENANNAYLKLLDAAAKFALVLTSLETHPPPGAAKRAPNHVNNRMFGKNKQPTLATVPVVCTREFTAYKAACENAGCDGR</sequence>
<accession>A0A833WEI0</accession>